<dbReference type="EMBL" id="CABT02000076">
    <property type="protein sequence ID" value="CCC14416.1"/>
    <property type="molecule type" value="Genomic_DNA"/>
</dbReference>
<dbReference type="eggNOG" id="ENOG502RPD0">
    <property type="taxonomic scope" value="Eukaryota"/>
</dbReference>
<comment type="caution">
    <text evidence="3">The sequence shown here is derived from an EMBL/GenBank/DDBJ whole genome shotgun (WGS) entry which is preliminary data.</text>
</comment>
<sequence>MKTTAFITALLPFITPVLSLTIPIPAPTHDVAPPSATHPRPAPAPRAPAFDTSADGLYRVTVDSEGNPVTEFTPYDDLLVNVTSTETRSNSGPAVVGGLEKRREDCGPGSTNVNDADAANKCLLDGFAPGDVHLNKHAWTYCVRNEVVSFICPYSSNGYKPRDAIQATMYYVKQKCGPSTMGYAQVSGGMGDWTTGYARRSDHFCDKVFLLGTRLSLQ</sequence>
<organism evidence="3 4">
    <name type="scientific">Sordaria macrospora (strain ATCC MYA-333 / DSM 997 / K(L3346) / K-hell)</name>
    <dbReference type="NCBI Taxonomy" id="771870"/>
    <lineage>
        <taxon>Eukaryota</taxon>
        <taxon>Fungi</taxon>
        <taxon>Dikarya</taxon>
        <taxon>Ascomycota</taxon>
        <taxon>Pezizomycotina</taxon>
        <taxon>Sordariomycetes</taxon>
        <taxon>Sordariomycetidae</taxon>
        <taxon>Sordariales</taxon>
        <taxon>Sordariaceae</taxon>
        <taxon>Sordaria</taxon>
    </lineage>
</organism>
<evidence type="ECO:0000313" key="4">
    <source>
        <dbReference type="Proteomes" id="UP000001881"/>
    </source>
</evidence>
<dbReference type="VEuPathDB" id="FungiDB:SMAC_09197"/>
<evidence type="ECO:0000313" key="3">
    <source>
        <dbReference type="EMBL" id="CCC14416.1"/>
    </source>
</evidence>
<keyword evidence="4" id="KW-1185">Reference proteome</keyword>
<dbReference type="KEGG" id="smp:10802105"/>
<dbReference type="AlphaFoldDB" id="F7WBH5"/>
<feature type="region of interest" description="Disordered" evidence="1">
    <location>
        <begin position="30"/>
        <end position="49"/>
    </location>
</feature>
<gene>
    <name evidence="3" type="ORF">SMAC_09197</name>
</gene>
<dbReference type="InParanoid" id="F7WBH5"/>
<keyword evidence="2" id="KW-0732">Signal</keyword>
<accession>F7WBH5</accession>
<protein>
    <submittedName>
        <fullName evidence="3">WGS project CABT00000000 data, contig 2.76</fullName>
    </submittedName>
</protein>
<dbReference type="GeneID" id="10802105"/>
<dbReference type="Proteomes" id="UP000001881">
    <property type="component" value="Unassembled WGS sequence"/>
</dbReference>
<dbReference type="HOGENOM" id="CLU_110367_0_0_1"/>
<feature type="signal peptide" evidence="2">
    <location>
        <begin position="1"/>
        <end position="19"/>
    </location>
</feature>
<reference evidence="3 4" key="1">
    <citation type="journal article" date="2010" name="PLoS Genet.">
        <title>De novo assembly of a 40 Mb eukaryotic genome from short sequence reads: Sordaria macrospora, a model organism for fungal morphogenesis.</title>
        <authorList>
            <person name="Nowrousian M."/>
            <person name="Stajich J."/>
            <person name="Chu M."/>
            <person name="Engh I."/>
            <person name="Espagne E."/>
            <person name="Halliday K."/>
            <person name="Kamerewerd J."/>
            <person name="Kempken F."/>
            <person name="Knab B."/>
            <person name="Kuo H.C."/>
            <person name="Osiewacz H.D."/>
            <person name="Poeggeler S."/>
            <person name="Read N."/>
            <person name="Seiler S."/>
            <person name="Smith K."/>
            <person name="Zickler D."/>
            <person name="Kueck U."/>
            <person name="Freitag M."/>
        </authorList>
    </citation>
    <scope>NUCLEOTIDE SEQUENCE [LARGE SCALE GENOMIC DNA]</scope>
    <source>
        <strain evidence="4">ATCC MYA-333 / DSM 997 / K(L3346) / K-hell</strain>
        <tissue evidence="3">Mycelium</tissue>
    </source>
</reference>
<feature type="chain" id="PRO_5003371266" evidence="2">
    <location>
        <begin position="20"/>
        <end position="218"/>
    </location>
</feature>
<evidence type="ECO:0000256" key="2">
    <source>
        <dbReference type="SAM" id="SignalP"/>
    </source>
</evidence>
<dbReference type="OMA" id="QANKCLI"/>
<evidence type="ECO:0000256" key="1">
    <source>
        <dbReference type="SAM" id="MobiDB-lite"/>
    </source>
</evidence>
<name>F7WBH5_SORMK</name>
<proteinExistence type="predicted"/>
<dbReference type="OrthoDB" id="4968808at2759"/>